<reference evidence="1 2" key="1">
    <citation type="submission" date="2016-11" db="EMBL/GenBank/DDBJ databases">
        <authorList>
            <person name="Jaros S."/>
            <person name="Januszkiewicz K."/>
            <person name="Wedrychowicz H."/>
        </authorList>
    </citation>
    <scope>NUCLEOTIDE SEQUENCE [LARGE SCALE GENOMIC DNA]</scope>
    <source>
        <strain evidence="1 2">DSM 9705</strain>
    </source>
</reference>
<organism evidence="1 2">
    <name type="scientific">Desulfofustis glycolicus DSM 9705</name>
    <dbReference type="NCBI Taxonomy" id="1121409"/>
    <lineage>
        <taxon>Bacteria</taxon>
        <taxon>Pseudomonadati</taxon>
        <taxon>Thermodesulfobacteriota</taxon>
        <taxon>Desulfobulbia</taxon>
        <taxon>Desulfobulbales</taxon>
        <taxon>Desulfocapsaceae</taxon>
        <taxon>Desulfofustis</taxon>
    </lineage>
</organism>
<proteinExistence type="predicted"/>
<dbReference type="GO" id="GO:0016874">
    <property type="term" value="F:ligase activity"/>
    <property type="evidence" value="ECO:0007669"/>
    <property type="project" value="UniProtKB-KW"/>
</dbReference>
<dbReference type="PANTHER" id="PTHR36932:SF1">
    <property type="entry name" value="CAPSULAR POLYSACCHARIDE BIOSYNTHESIS PROTEIN"/>
    <property type="match status" value="1"/>
</dbReference>
<dbReference type="PANTHER" id="PTHR36932">
    <property type="entry name" value="CAPSULAR POLYSACCHARIDE BIOSYNTHESIS PROTEIN"/>
    <property type="match status" value="1"/>
</dbReference>
<name>A0A1M5WHW1_9BACT</name>
<dbReference type="OrthoDB" id="5484550at2"/>
<dbReference type="InterPro" id="IPR042099">
    <property type="entry name" value="ANL_N_sf"/>
</dbReference>
<dbReference type="Proteomes" id="UP000184139">
    <property type="component" value="Unassembled WGS sequence"/>
</dbReference>
<dbReference type="SUPFAM" id="SSF56801">
    <property type="entry name" value="Acetyl-CoA synthetase-like"/>
    <property type="match status" value="1"/>
</dbReference>
<dbReference type="STRING" id="1121409.SAMN02745124_02296"/>
<keyword evidence="1" id="KW-0436">Ligase</keyword>
<sequence>MIAFRRVLHAFYKKSKGLSLLTAELRRQQWLPPESIQEIQEQRLTHLLAYAADYCPYYQDLFFQVGLVRDGSVCLERFSDLPLLDKPLIREHFDRLKSTDLASRRWFFKTTGGSTGQPLKVIHDAERARWIEAVRDIHNEWCSIVFGDSKLRLWGSERDLFFGREPALVRLNRYLTNTTWLNAFRMTPERMREYVDIINSGRPRHIKGYAHCLFEFCRYVSDMGLNVHSPTSIISAAGTLTPLMRKEIETVFQTKVFDSYGSREIQAMAFECEAHQGLHVTAPLVYCEILRPDGTTAQPGELGEIVLTPFFNYAMPLVRYRIGDMGIWTGKPCSCGRSWPLLAEVSGRVTECFYRKDGGVVPPEYFIHLVGVVLNDGWIEKFQVIQNSHDLITVKLVCDDTVSNPAGEYANRLSELRDKIKLVMESDCSVDFAFVEEIPESVSGKYFYTQSLITRASA</sequence>
<evidence type="ECO:0000313" key="1">
    <source>
        <dbReference type="EMBL" id="SHH87110.1"/>
    </source>
</evidence>
<accession>A0A1M5WHW1</accession>
<dbReference type="RefSeq" id="WP_143165988.1">
    <property type="nucleotide sequence ID" value="NZ_FQXS01000013.1"/>
</dbReference>
<dbReference type="AlphaFoldDB" id="A0A1M5WHW1"/>
<dbReference type="EMBL" id="FQXS01000013">
    <property type="protein sequence ID" value="SHH87110.1"/>
    <property type="molecule type" value="Genomic_DNA"/>
</dbReference>
<protein>
    <submittedName>
        <fullName evidence="1">Phenylacetate-CoA ligase</fullName>
    </submittedName>
</protein>
<gene>
    <name evidence="1" type="ORF">SAMN02745124_02296</name>
</gene>
<dbReference type="InterPro" id="IPR053158">
    <property type="entry name" value="CapK_Type1_Caps_Biosynth"/>
</dbReference>
<evidence type="ECO:0000313" key="2">
    <source>
        <dbReference type="Proteomes" id="UP000184139"/>
    </source>
</evidence>
<dbReference type="Gene3D" id="3.40.50.12780">
    <property type="entry name" value="N-terminal domain of ligase-like"/>
    <property type="match status" value="1"/>
</dbReference>
<keyword evidence="2" id="KW-1185">Reference proteome</keyword>